<dbReference type="Proteomes" id="UP001208692">
    <property type="component" value="Unassembled WGS sequence"/>
</dbReference>
<proteinExistence type="predicted"/>
<accession>A0AAV5B0F5</accession>
<dbReference type="EMBL" id="BQKA01000062">
    <property type="protein sequence ID" value="GJM51542.1"/>
    <property type="molecule type" value="Genomic_DNA"/>
</dbReference>
<name>A0AAV5B0F5_9FLAO</name>
<comment type="caution">
    <text evidence="1">The sequence shown here is derived from an EMBL/GenBank/DDBJ whole genome shotgun (WGS) entry which is preliminary data.</text>
</comment>
<dbReference type="AlphaFoldDB" id="A0AAV5B0F5"/>
<evidence type="ECO:0000313" key="2">
    <source>
        <dbReference type="EMBL" id="GJM52885.1"/>
    </source>
</evidence>
<evidence type="ECO:0000313" key="3">
    <source>
        <dbReference type="Proteomes" id="UP001207736"/>
    </source>
</evidence>
<reference evidence="1 4" key="1">
    <citation type="submission" date="2021-11" db="EMBL/GenBank/DDBJ databases">
        <title>Draft genome sequence of Capnocytophaga sp. strain KC07075 isolated from cat oral cavity.</title>
        <authorList>
            <person name="Suzuki M."/>
            <person name="Imaoka K."/>
            <person name="Kimura M."/>
            <person name="Morikawa S."/>
            <person name="Maeda K."/>
        </authorList>
    </citation>
    <scope>NUCLEOTIDE SEQUENCE</scope>
    <source>
        <strain evidence="1">KC07075</strain>
        <strain evidence="2 4">KC07079</strain>
    </source>
</reference>
<organism evidence="1 3">
    <name type="scientific">Capnocytophaga catalasegens</name>
    <dbReference type="NCBI Taxonomy" id="1004260"/>
    <lineage>
        <taxon>Bacteria</taxon>
        <taxon>Pseudomonadati</taxon>
        <taxon>Bacteroidota</taxon>
        <taxon>Flavobacteriia</taxon>
        <taxon>Flavobacteriales</taxon>
        <taxon>Flavobacteriaceae</taxon>
        <taxon>Capnocytophaga</taxon>
    </lineage>
</organism>
<protein>
    <submittedName>
        <fullName evidence="1">Uncharacterized protein</fullName>
    </submittedName>
</protein>
<keyword evidence="4" id="KW-1185">Reference proteome</keyword>
<dbReference type="Proteomes" id="UP001207736">
    <property type="component" value="Unassembled WGS sequence"/>
</dbReference>
<sequence length="225" mass="27064">MKYYKITDKSLDLEQKSKGLVADIPSANGEFVPNGAFYFDRMGEREIIEDAPIFDYFHLQSFGEKKDWEWRLQDVHGFIYVGSIITGWYISDKLKTLLEKFKIAPKYHFYETRLLYKGEKLKYWIFQFPIEGFDNYNYEKSEYFIDNQRVLGIKTAEEYDNYDYKIWKETKKKIEWRKIVLKDNFDIVNTWHGDIIVSEALKQTIEENNITGFEFSELDYEVVVE</sequence>
<evidence type="ECO:0000313" key="4">
    <source>
        <dbReference type="Proteomes" id="UP001208692"/>
    </source>
</evidence>
<gene>
    <name evidence="1" type="ORF">RCZ15_25150</name>
    <name evidence="2" type="ORF">RCZ16_12020</name>
</gene>
<evidence type="ECO:0000313" key="1">
    <source>
        <dbReference type="EMBL" id="GJM51542.1"/>
    </source>
</evidence>
<dbReference type="RefSeq" id="WP_264847178.1">
    <property type="nucleotide sequence ID" value="NZ_BPMA01000042.1"/>
</dbReference>
<dbReference type="EMBL" id="BQKB01000021">
    <property type="protein sequence ID" value="GJM52885.1"/>
    <property type="molecule type" value="Genomic_DNA"/>
</dbReference>